<gene>
    <name evidence="3" type="ORF">R77564_00215</name>
    <name evidence="2" type="ORF">R77567_00508</name>
</gene>
<feature type="compositionally biased region" description="Polar residues" evidence="1">
    <location>
        <begin position="125"/>
        <end position="136"/>
    </location>
</feature>
<name>A0AAD2BVH6_9RALS</name>
<keyword evidence="4" id="KW-1185">Reference proteome</keyword>
<protein>
    <submittedName>
        <fullName evidence="2">Uncharacterized protein</fullName>
    </submittedName>
</protein>
<evidence type="ECO:0000256" key="1">
    <source>
        <dbReference type="SAM" id="MobiDB-lite"/>
    </source>
</evidence>
<evidence type="ECO:0000313" key="2">
    <source>
        <dbReference type="EMBL" id="CAJ0850821.1"/>
    </source>
</evidence>
<evidence type="ECO:0000313" key="4">
    <source>
        <dbReference type="Proteomes" id="UP001189792"/>
    </source>
</evidence>
<feature type="compositionally biased region" description="Basic and acidic residues" evidence="1">
    <location>
        <begin position="29"/>
        <end position="40"/>
    </location>
</feature>
<dbReference type="EMBL" id="CAUDLI010000001">
    <property type="protein sequence ID" value="CAJ0854671.1"/>
    <property type="molecule type" value="Genomic_DNA"/>
</dbReference>
<evidence type="ECO:0000313" key="5">
    <source>
        <dbReference type="Proteomes" id="UP001190491"/>
    </source>
</evidence>
<proteinExistence type="predicted"/>
<comment type="caution">
    <text evidence="2">The sequence shown here is derived from an EMBL/GenBank/DDBJ whole genome shotgun (WGS) entry which is preliminary data.</text>
</comment>
<organism evidence="2 5">
    <name type="scientific">Ralstonia flatus</name>
    <dbReference type="NCBI Taxonomy" id="3058601"/>
    <lineage>
        <taxon>Bacteria</taxon>
        <taxon>Pseudomonadati</taxon>
        <taxon>Pseudomonadota</taxon>
        <taxon>Betaproteobacteria</taxon>
        <taxon>Burkholderiales</taxon>
        <taxon>Burkholderiaceae</taxon>
        <taxon>Ralstonia</taxon>
    </lineage>
</organism>
<dbReference type="Proteomes" id="UP001189792">
    <property type="component" value="Unassembled WGS sequence"/>
</dbReference>
<feature type="region of interest" description="Disordered" evidence="1">
    <location>
        <begin position="29"/>
        <end position="181"/>
    </location>
</feature>
<reference evidence="2 4" key="1">
    <citation type="submission" date="2023-07" db="EMBL/GenBank/DDBJ databases">
        <authorList>
            <person name="Peeters C."/>
        </authorList>
    </citation>
    <scope>NUCLEOTIDE SEQUENCE</scope>
    <source>
        <strain evidence="3 4">LMG 32965</strain>
        <strain evidence="2">R-77567</strain>
    </source>
</reference>
<evidence type="ECO:0000313" key="3">
    <source>
        <dbReference type="EMBL" id="CAJ0854671.1"/>
    </source>
</evidence>
<dbReference type="Proteomes" id="UP001190491">
    <property type="component" value="Unassembled WGS sequence"/>
</dbReference>
<dbReference type="AlphaFoldDB" id="A0AAD2BVH6"/>
<accession>A0AAD2BVH6</accession>
<dbReference type="EMBL" id="CAUDKO010000001">
    <property type="protein sequence ID" value="CAJ0850821.1"/>
    <property type="molecule type" value="Genomic_DNA"/>
</dbReference>
<sequence length="191" mass="20516">MLRQLYSSPGGEFSAGAAAKRYAIEKTNRPRNLDWAEGCEKPFPQRGPSFLSDRSEESGPASAGQCSLSRPSGGDTARHPPPGWLSTRRGSSEQLGLPSSEPHPSSKKLGQSSSEHHPPSKKLGPSNSELHLSSSEPHPWGAKLRPPSSELKISEQKVPMAEFAPPRADHKARGAGLQAPMTEQKASWCCC</sequence>